<protein>
    <submittedName>
        <fullName evidence="3">Uncharacterized protein</fullName>
    </submittedName>
</protein>
<dbReference type="InterPro" id="IPR013762">
    <property type="entry name" value="Integrase-like_cat_sf"/>
</dbReference>
<evidence type="ECO:0000256" key="1">
    <source>
        <dbReference type="ARBA" id="ARBA00023172"/>
    </source>
</evidence>
<dbReference type="EMBL" id="JBHSWV010000073">
    <property type="protein sequence ID" value="MFC6764336.1"/>
    <property type="molecule type" value="Genomic_DNA"/>
</dbReference>
<evidence type="ECO:0000256" key="2">
    <source>
        <dbReference type="SAM" id="MobiDB-lite"/>
    </source>
</evidence>
<dbReference type="InterPro" id="IPR011010">
    <property type="entry name" value="DNA_brk_join_enz"/>
</dbReference>
<dbReference type="GO" id="GO:0006310">
    <property type="term" value="P:DNA recombination"/>
    <property type="evidence" value="ECO:0007669"/>
    <property type="project" value="UniProtKB-KW"/>
</dbReference>
<proteinExistence type="predicted"/>
<keyword evidence="1" id="KW-0233">DNA recombination</keyword>
<feature type="region of interest" description="Disordered" evidence="2">
    <location>
        <begin position="52"/>
        <end position="74"/>
    </location>
</feature>
<reference evidence="3 4" key="1">
    <citation type="journal article" date="2019" name="Int. J. Syst. Evol. Microbiol.">
        <title>The Global Catalogue of Microorganisms (GCM) 10K type strain sequencing project: providing services to taxonomists for standard genome sequencing and annotation.</title>
        <authorList>
            <consortium name="The Broad Institute Genomics Platform"/>
            <consortium name="The Broad Institute Genome Sequencing Center for Infectious Disease"/>
            <person name="Wu L."/>
            <person name="Ma J."/>
        </authorList>
    </citation>
    <scope>NUCLEOTIDE SEQUENCE [LARGE SCALE GENOMIC DNA]</scope>
    <source>
        <strain evidence="3 4">LMG 29247</strain>
    </source>
</reference>
<dbReference type="SUPFAM" id="SSF56349">
    <property type="entry name" value="DNA breaking-rejoining enzymes"/>
    <property type="match status" value="1"/>
</dbReference>
<dbReference type="RefSeq" id="WP_273737409.1">
    <property type="nucleotide sequence ID" value="NZ_JAQIVI010000073.1"/>
</dbReference>
<organism evidence="3 4">
    <name type="scientific">Natrinema soli</name>
    <dbReference type="NCBI Taxonomy" id="1930624"/>
    <lineage>
        <taxon>Archaea</taxon>
        <taxon>Methanobacteriati</taxon>
        <taxon>Methanobacteriota</taxon>
        <taxon>Stenosarchaea group</taxon>
        <taxon>Halobacteria</taxon>
        <taxon>Halobacteriales</taxon>
        <taxon>Natrialbaceae</taxon>
        <taxon>Natrinema</taxon>
    </lineage>
</organism>
<dbReference type="AlphaFoldDB" id="A0ABD5SLQ4"/>
<dbReference type="Gene3D" id="1.10.443.10">
    <property type="entry name" value="Intergrase catalytic core"/>
    <property type="match status" value="1"/>
</dbReference>
<gene>
    <name evidence="3" type="ORF">ACFQE6_04540</name>
</gene>
<accession>A0ABD5SLQ4</accession>
<sequence>MKRLTKEAGIDPDGDYDYLPLHGARRALGRDLYASDLSEKAQEALCHQSIETTREAYSDTKMKDVSDSIDEVRD</sequence>
<name>A0ABD5SLQ4_9EURY</name>
<dbReference type="Proteomes" id="UP001596383">
    <property type="component" value="Unassembled WGS sequence"/>
</dbReference>
<evidence type="ECO:0000313" key="4">
    <source>
        <dbReference type="Proteomes" id="UP001596383"/>
    </source>
</evidence>
<comment type="caution">
    <text evidence="3">The sequence shown here is derived from an EMBL/GenBank/DDBJ whole genome shotgun (WGS) entry which is preliminary data.</text>
</comment>
<evidence type="ECO:0000313" key="3">
    <source>
        <dbReference type="EMBL" id="MFC6764336.1"/>
    </source>
</evidence>
<keyword evidence="4" id="KW-1185">Reference proteome</keyword>